<gene>
    <name evidence="1" type="ORF">RHMOL_Rhmol03G0001400</name>
</gene>
<sequence>MASLLSFTILPKPNLTKVACSSSSTATALTPPEILTLDQKFGRKGIKFSDSGDVELTVRNGSSLKLRIPDGHITSYKPKVYWKDDGFEEILYTLPGTDIGSSVTSTITSATKAKGGIGLVIDNVNASDPNSRPSHVITSEWSVKDVDSDSIDAVQVELSCTSGTLDLTYIVSLYPLSMATAVIVKNNGGKAVNLTGAILTHFKFKKRSGTGIQGLQGCSYCTHPPLSSPFEILSPAETMKTEDPAWFSFTWEPEKKPGVWTTQDVPITILKNKLSRVYSVPPSERSKQFYTTAPTKYETLDQGRELFFRVIRIGFEDIYVSSPGSLSKKYGEDYFICTGSGSLLVPVVVNPGEEWRGAQLHCICGKSKSFASLHPYFPSVQQHTSINTKKRYFPLPGVASIPYSVPAPINVDYLESEFSGHGVTFEDISDSCVVKMRLENGSLATVMLPSGMITSYKASMWHGGLLELLHTSVSEGEDGSDPVIQGGVSLAFKIESDDDGGVSWSPNTWALRDVRGNPDESIQVELVSSNSEGMIEVKHILTLQQDLLSSELVFSNSKSSPLRLLGSVVSHLTVSTPDATYALGLERSNFHSRPPFMSNFSIIPPESGRTKDFDLWNPFTVEELLSTWGAGNQNNAVDTKSREREEDPEGEEDDNNKQLTEKMSRVYTSAPRDFIILDRGRRNSVVVQREGFNELYMFSPGSAHEWYGKYAYICIGQSALLKPIILGPKSVWRGYESCTILALSKSGTLHL</sequence>
<proteinExistence type="predicted"/>
<comment type="caution">
    <text evidence="1">The sequence shown here is derived from an EMBL/GenBank/DDBJ whole genome shotgun (WGS) entry which is preliminary data.</text>
</comment>
<dbReference type="Proteomes" id="UP001062846">
    <property type="component" value="Chromosome 3"/>
</dbReference>
<evidence type="ECO:0000313" key="1">
    <source>
        <dbReference type="EMBL" id="KAI8562006.1"/>
    </source>
</evidence>
<dbReference type="EMBL" id="CM046390">
    <property type="protein sequence ID" value="KAI8562006.1"/>
    <property type="molecule type" value="Genomic_DNA"/>
</dbReference>
<keyword evidence="2" id="KW-1185">Reference proteome</keyword>
<organism evidence="1 2">
    <name type="scientific">Rhododendron molle</name>
    <name type="common">Chinese azalea</name>
    <name type="synonym">Azalea mollis</name>
    <dbReference type="NCBI Taxonomy" id="49168"/>
    <lineage>
        <taxon>Eukaryota</taxon>
        <taxon>Viridiplantae</taxon>
        <taxon>Streptophyta</taxon>
        <taxon>Embryophyta</taxon>
        <taxon>Tracheophyta</taxon>
        <taxon>Spermatophyta</taxon>
        <taxon>Magnoliopsida</taxon>
        <taxon>eudicotyledons</taxon>
        <taxon>Gunneridae</taxon>
        <taxon>Pentapetalae</taxon>
        <taxon>asterids</taxon>
        <taxon>Ericales</taxon>
        <taxon>Ericaceae</taxon>
        <taxon>Ericoideae</taxon>
        <taxon>Rhodoreae</taxon>
        <taxon>Rhododendron</taxon>
    </lineage>
</organism>
<accession>A0ACC0PA14</accession>
<reference evidence="1" key="1">
    <citation type="submission" date="2022-02" db="EMBL/GenBank/DDBJ databases">
        <title>Plant Genome Project.</title>
        <authorList>
            <person name="Zhang R.-G."/>
        </authorList>
    </citation>
    <scope>NUCLEOTIDE SEQUENCE</scope>
    <source>
        <strain evidence="1">AT1</strain>
    </source>
</reference>
<name>A0ACC0PA14_RHOML</name>
<evidence type="ECO:0000313" key="2">
    <source>
        <dbReference type="Proteomes" id="UP001062846"/>
    </source>
</evidence>
<protein>
    <submittedName>
        <fullName evidence="1">Uncharacterized protein</fullName>
    </submittedName>
</protein>